<comment type="caution">
    <text evidence="1">The sequence shown here is derived from an EMBL/GenBank/DDBJ whole genome shotgun (WGS) entry which is preliminary data.</text>
</comment>
<dbReference type="Proteomes" id="UP001202281">
    <property type="component" value="Unassembled WGS sequence"/>
</dbReference>
<reference evidence="1 2" key="1">
    <citation type="submission" date="2022-04" db="EMBL/GenBank/DDBJ databases">
        <title>Identification of a novel bacterium isolated from mangrove sediments.</title>
        <authorList>
            <person name="Pan X."/>
        </authorList>
    </citation>
    <scope>NUCLEOTIDE SEQUENCE [LARGE SCALE GENOMIC DNA]</scope>
    <source>
        <strain evidence="1 2">B2638</strain>
    </source>
</reference>
<sequence length="59" mass="6648">YIAGPEGVEILEFRNTDTFNIKVKDKPLAAWEKTVEVMREASSRWADETPPVRKVAEGA</sequence>
<name>A0ABT0BT42_9SPHN</name>
<accession>A0ABT0BT42</accession>
<organism evidence="1 2">
    <name type="scientific">Novosphingobium beihaiensis</name>
    <dbReference type="NCBI Taxonomy" id="2930389"/>
    <lineage>
        <taxon>Bacteria</taxon>
        <taxon>Pseudomonadati</taxon>
        <taxon>Pseudomonadota</taxon>
        <taxon>Alphaproteobacteria</taxon>
        <taxon>Sphingomonadales</taxon>
        <taxon>Sphingomonadaceae</taxon>
        <taxon>Novosphingobium</taxon>
    </lineage>
</organism>
<gene>
    <name evidence="1" type="ORF">MTR66_15540</name>
</gene>
<proteinExistence type="predicted"/>
<protein>
    <submittedName>
        <fullName evidence="1">Uncharacterized protein</fullName>
    </submittedName>
</protein>
<keyword evidence="2" id="KW-1185">Reference proteome</keyword>
<evidence type="ECO:0000313" key="2">
    <source>
        <dbReference type="Proteomes" id="UP001202281"/>
    </source>
</evidence>
<evidence type="ECO:0000313" key="1">
    <source>
        <dbReference type="EMBL" id="MCJ2188226.1"/>
    </source>
</evidence>
<dbReference type="EMBL" id="JALHLG010000027">
    <property type="protein sequence ID" value="MCJ2188226.1"/>
    <property type="molecule type" value="Genomic_DNA"/>
</dbReference>
<feature type="non-terminal residue" evidence="1">
    <location>
        <position position="1"/>
    </location>
</feature>